<accession>A0A1Y2CCW5</accession>
<feature type="signal peptide" evidence="1">
    <location>
        <begin position="1"/>
        <end position="17"/>
    </location>
</feature>
<sequence>MQTAVLILAFLASFCHSHGMMCWPYIRAVPGDPQNGWTLARRRYNDQLGGGKCHGLLKSTTLTQPLKPGKTFIDYIMTATHQGNCSVYLDRGKGEELIGFDSKCGLYPTPPPYRSTIPITLPNGNYKAVIRWLYVTNNGGGELFDSCADIQVSTKGTNARTQDACNRTVSWWPATCSTGKTQCSFADGTSPSFQTCKGGYFYPLDCLPGSYCVTKNGQAVCQKIK</sequence>
<comment type="caution">
    <text evidence="2">The sequence shown here is derived from an EMBL/GenBank/DDBJ whole genome shotgun (WGS) entry which is preliminary data.</text>
</comment>
<proteinExistence type="predicted"/>
<evidence type="ECO:0000313" key="3">
    <source>
        <dbReference type="Proteomes" id="UP000193642"/>
    </source>
</evidence>
<keyword evidence="1" id="KW-0732">Signal</keyword>
<dbReference type="EMBL" id="MCGO01000021">
    <property type="protein sequence ID" value="ORY44901.1"/>
    <property type="molecule type" value="Genomic_DNA"/>
</dbReference>
<evidence type="ECO:0000313" key="2">
    <source>
        <dbReference type="EMBL" id="ORY44901.1"/>
    </source>
</evidence>
<name>A0A1Y2CCW5_9FUNG</name>
<organism evidence="2 3">
    <name type="scientific">Rhizoclosmatium globosum</name>
    <dbReference type="NCBI Taxonomy" id="329046"/>
    <lineage>
        <taxon>Eukaryota</taxon>
        <taxon>Fungi</taxon>
        <taxon>Fungi incertae sedis</taxon>
        <taxon>Chytridiomycota</taxon>
        <taxon>Chytridiomycota incertae sedis</taxon>
        <taxon>Chytridiomycetes</taxon>
        <taxon>Chytridiales</taxon>
        <taxon>Chytriomycetaceae</taxon>
        <taxon>Rhizoclosmatium</taxon>
    </lineage>
</organism>
<dbReference type="OrthoDB" id="2342176at2759"/>
<evidence type="ECO:0000256" key="1">
    <source>
        <dbReference type="SAM" id="SignalP"/>
    </source>
</evidence>
<evidence type="ECO:0008006" key="4">
    <source>
        <dbReference type="Google" id="ProtNLM"/>
    </source>
</evidence>
<gene>
    <name evidence="2" type="ORF">BCR33DRAFT_211961</name>
</gene>
<dbReference type="Gene3D" id="2.70.50.70">
    <property type="match status" value="1"/>
</dbReference>
<protein>
    <recommendedName>
        <fullName evidence="4">Chitin-binding type-4 domain-containing protein</fullName>
    </recommendedName>
</protein>
<keyword evidence="3" id="KW-1185">Reference proteome</keyword>
<dbReference type="Proteomes" id="UP000193642">
    <property type="component" value="Unassembled WGS sequence"/>
</dbReference>
<dbReference type="AlphaFoldDB" id="A0A1Y2CCW5"/>
<feature type="chain" id="PRO_5011004619" description="Chitin-binding type-4 domain-containing protein" evidence="1">
    <location>
        <begin position="18"/>
        <end position="225"/>
    </location>
</feature>
<reference evidence="2 3" key="1">
    <citation type="submission" date="2016-07" db="EMBL/GenBank/DDBJ databases">
        <title>Pervasive Adenine N6-methylation of Active Genes in Fungi.</title>
        <authorList>
            <consortium name="DOE Joint Genome Institute"/>
            <person name="Mondo S.J."/>
            <person name="Dannebaum R.O."/>
            <person name="Kuo R.C."/>
            <person name="Labutti K."/>
            <person name="Haridas S."/>
            <person name="Kuo A."/>
            <person name="Salamov A."/>
            <person name="Ahrendt S.R."/>
            <person name="Lipzen A."/>
            <person name="Sullivan W."/>
            <person name="Andreopoulos W.B."/>
            <person name="Clum A."/>
            <person name="Lindquist E."/>
            <person name="Daum C."/>
            <person name="Ramamoorthy G.K."/>
            <person name="Gryganskyi A."/>
            <person name="Culley D."/>
            <person name="Magnuson J.K."/>
            <person name="James T.Y."/>
            <person name="O'Malley M.A."/>
            <person name="Stajich J.E."/>
            <person name="Spatafora J.W."/>
            <person name="Visel A."/>
            <person name="Grigoriev I.V."/>
        </authorList>
    </citation>
    <scope>NUCLEOTIDE SEQUENCE [LARGE SCALE GENOMIC DNA]</scope>
    <source>
        <strain evidence="2 3">JEL800</strain>
    </source>
</reference>